<name>A0A2W5F557_9SPHI</name>
<comment type="caution">
    <text evidence="2">The sequence shown here is derived from an EMBL/GenBank/DDBJ whole genome shotgun (WGS) entry which is preliminary data.</text>
</comment>
<sequence>MIGILLEGGMGGGGGDAGLIGILTFIIACIGLVVGPICLLIALIIYLSSKNAESKSSTYKGFVKVGLGGLVVAGICLLLTAALCDWR</sequence>
<evidence type="ECO:0000313" key="2">
    <source>
        <dbReference type="EMBL" id="PZP48987.1"/>
    </source>
</evidence>
<keyword evidence="1" id="KW-1133">Transmembrane helix</keyword>
<proteinExistence type="predicted"/>
<reference evidence="2 3" key="1">
    <citation type="submission" date="2017-11" db="EMBL/GenBank/DDBJ databases">
        <title>Infants hospitalized years apart are colonized by the same room-sourced microbial strains.</title>
        <authorList>
            <person name="Brooks B."/>
            <person name="Olm M.R."/>
            <person name="Firek B.A."/>
            <person name="Baker R."/>
            <person name="Thomas B.C."/>
            <person name="Morowitz M.J."/>
            <person name="Banfield J.F."/>
        </authorList>
    </citation>
    <scope>NUCLEOTIDE SEQUENCE [LARGE SCALE GENOMIC DNA]</scope>
    <source>
        <strain evidence="2">S2_009_000_R2_76</strain>
    </source>
</reference>
<feature type="transmembrane region" description="Helical" evidence="1">
    <location>
        <begin position="61"/>
        <end position="83"/>
    </location>
</feature>
<evidence type="ECO:0000256" key="1">
    <source>
        <dbReference type="SAM" id="Phobius"/>
    </source>
</evidence>
<organism evidence="2 3">
    <name type="scientific">Pseudopedobacter saltans</name>
    <dbReference type="NCBI Taxonomy" id="151895"/>
    <lineage>
        <taxon>Bacteria</taxon>
        <taxon>Pseudomonadati</taxon>
        <taxon>Bacteroidota</taxon>
        <taxon>Sphingobacteriia</taxon>
        <taxon>Sphingobacteriales</taxon>
        <taxon>Sphingobacteriaceae</taxon>
        <taxon>Pseudopedobacter</taxon>
    </lineage>
</organism>
<accession>A0A2W5F557</accession>
<keyword evidence="1" id="KW-0472">Membrane</keyword>
<dbReference type="AlphaFoldDB" id="A0A2W5F557"/>
<evidence type="ECO:0000313" key="3">
    <source>
        <dbReference type="Proteomes" id="UP000249645"/>
    </source>
</evidence>
<feature type="transmembrane region" description="Helical" evidence="1">
    <location>
        <begin position="20"/>
        <end position="49"/>
    </location>
</feature>
<dbReference type="EMBL" id="QFOI01000134">
    <property type="protein sequence ID" value="PZP48987.1"/>
    <property type="molecule type" value="Genomic_DNA"/>
</dbReference>
<gene>
    <name evidence="2" type="ORF">DI598_08935</name>
</gene>
<keyword evidence="1" id="KW-0812">Transmembrane</keyword>
<protein>
    <submittedName>
        <fullName evidence="2">Uncharacterized protein</fullName>
    </submittedName>
</protein>
<dbReference type="Proteomes" id="UP000249645">
    <property type="component" value="Unassembled WGS sequence"/>
</dbReference>